<dbReference type="Proteomes" id="UP000886657">
    <property type="component" value="Unassembled WGS sequence"/>
</dbReference>
<evidence type="ECO:0000313" key="2">
    <source>
        <dbReference type="EMBL" id="MBK9796361.1"/>
    </source>
</evidence>
<keyword evidence="1" id="KW-0472">Membrane</keyword>
<evidence type="ECO:0000256" key="1">
    <source>
        <dbReference type="SAM" id="Phobius"/>
    </source>
</evidence>
<keyword evidence="1" id="KW-0812">Transmembrane</keyword>
<evidence type="ECO:0000313" key="3">
    <source>
        <dbReference type="Proteomes" id="UP000886657"/>
    </source>
</evidence>
<feature type="transmembrane region" description="Helical" evidence="1">
    <location>
        <begin position="265"/>
        <end position="286"/>
    </location>
</feature>
<protein>
    <submittedName>
        <fullName evidence="2">Uncharacterized protein</fullName>
    </submittedName>
</protein>
<dbReference type="EMBL" id="JADKIO010000006">
    <property type="protein sequence ID" value="MBK9796361.1"/>
    <property type="molecule type" value="Genomic_DNA"/>
</dbReference>
<feature type="transmembrane region" description="Helical" evidence="1">
    <location>
        <begin position="217"/>
        <end position="235"/>
    </location>
</feature>
<feature type="transmembrane region" description="Helical" evidence="1">
    <location>
        <begin position="53"/>
        <end position="69"/>
    </location>
</feature>
<feature type="transmembrane region" description="Helical" evidence="1">
    <location>
        <begin position="143"/>
        <end position="164"/>
    </location>
</feature>
<gene>
    <name evidence="2" type="ORF">IPP58_07665</name>
</gene>
<organism evidence="2 3">
    <name type="scientific">Candidatus Geothrix skivensis</name>
    <dbReference type="NCBI Taxonomy" id="2954439"/>
    <lineage>
        <taxon>Bacteria</taxon>
        <taxon>Pseudomonadati</taxon>
        <taxon>Acidobacteriota</taxon>
        <taxon>Holophagae</taxon>
        <taxon>Holophagales</taxon>
        <taxon>Holophagaceae</taxon>
        <taxon>Geothrix</taxon>
    </lineage>
</organism>
<sequence length="452" mass="50954">MPTVTLLLFFLLLLALLAYALKLPSLALPIGIMTFSYKQIAALAIPFLQSHDTLFNFIVAGPILAVFAYHFSSRVKLGCHSSEGRVAMRLLWVFLGYFWFTTLWSPYLGFDSWKFLPYFVVYFWILPLLIDSDPEAVLKAFQLAWILTFLAALSLLLSPAFYLSPDTERMIIHYQAGRFEESNPLVLADLAAYLFMMSLLVLVWPPFSIERRKFSRFLHLVMVASGLALGFWLAFNTSRGETVAGIVCGCLFIALVKGRSTLHSILWLGGIMASLFVSVLLVVLLFSPKGGMEKWSARYSPDAIAEGSDQRQDLTSRNIRFALSSPATFLFGKGARATEKQVGTWPHNHFAQAFGESGMFGLLLLSSCCFLALRFGFRTLTMSREFEDQPSLILTAFMLSLLIYQLLVLSKKGSLTFWDTYMWIAIAVYSFDRIQFFLRSTSSYSEPFEAIG</sequence>
<feature type="transmembrane region" description="Helical" evidence="1">
    <location>
        <begin position="90"/>
        <end position="109"/>
    </location>
</feature>
<feature type="transmembrane region" description="Helical" evidence="1">
    <location>
        <begin position="358"/>
        <end position="377"/>
    </location>
</feature>
<feature type="transmembrane region" description="Helical" evidence="1">
    <location>
        <begin position="389"/>
        <end position="408"/>
    </location>
</feature>
<reference evidence="2" key="1">
    <citation type="submission" date="2020-10" db="EMBL/GenBank/DDBJ databases">
        <title>Connecting structure to function with the recovery of over 1000 high-quality activated sludge metagenome-assembled genomes encoding full-length rRNA genes using long-read sequencing.</title>
        <authorList>
            <person name="Singleton C.M."/>
            <person name="Petriglieri F."/>
            <person name="Kristensen J.M."/>
            <person name="Kirkegaard R.H."/>
            <person name="Michaelsen T.Y."/>
            <person name="Andersen M.H."/>
            <person name="Karst S.M."/>
            <person name="Dueholm M.S."/>
            <person name="Nielsen P.H."/>
            <person name="Albertsen M."/>
        </authorList>
    </citation>
    <scope>NUCLEOTIDE SEQUENCE</scope>
    <source>
        <strain evidence="2">Skiv_18-Q3-R9-52_MAXAC.067</strain>
    </source>
</reference>
<name>A0A9D7SI28_9BACT</name>
<accession>A0A9D7SI28</accession>
<dbReference type="AlphaFoldDB" id="A0A9D7SI28"/>
<proteinExistence type="predicted"/>
<feature type="transmembrane region" description="Helical" evidence="1">
    <location>
        <begin position="184"/>
        <end position="205"/>
    </location>
</feature>
<feature type="transmembrane region" description="Helical" evidence="1">
    <location>
        <begin position="115"/>
        <end position="131"/>
    </location>
</feature>
<keyword evidence="1" id="KW-1133">Transmembrane helix</keyword>
<feature type="transmembrane region" description="Helical" evidence="1">
    <location>
        <begin position="241"/>
        <end position="258"/>
    </location>
</feature>
<comment type="caution">
    <text evidence="2">The sequence shown here is derived from an EMBL/GenBank/DDBJ whole genome shotgun (WGS) entry which is preliminary data.</text>
</comment>
<feature type="transmembrane region" description="Helical" evidence="1">
    <location>
        <begin position="420"/>
        <end position="438"/>
    </location>
</feature>